<dbReference type="SUPFAM" id="SSF53335">
    <property type="entry name" value="S-adenosyl-L-methionine-dependent methyltransferases"/>
    <property type="match status" value="1"/>
</dbReference>
<dbReference type="Gene3D" id="3.40.50.150">
    <property type="entry name" value="Vaccinia Virus protein VP39"/>
    <property type="match status" value="1"/>
</dbReference>
<comment type="caution">
    <text evidence="3">The sequence shown here is derived from an EMBL/GenBank/DDBJ whole genome shotgun (WGS) entry which is preliminary data.</text>
</comment>
<dbReference type="Proteomes" id="UP000829685">
    <property type="component" value="Unassembled WGS sequence"/>
</dbReference>
<sequence>MVDNQINPADSPSVPHDAGRSNEGSKGHNGLLPDQLQRPSEISNQDVDMVDSSQGATLDLTPNSTSACQQTVLDSTPSALKASAEPVSKEPQYHEQPYPPFARGNTIGDSVSVEERGRIWQNYKPDKYFLPNDAIEQDRLDFAHKSYSMILNLMKGADAYADPDDALSLAPITGDPPRVLDIGTGTGIWAIEYARRHPLSKVIGSDLSLIQPDVSAEVPNVSFVREDVEDEWIHDTSFDFIHLRLMFTCFINHKDVIQKAFDNLNPGGWIEYQDCSFNIDSDDNTHRGTALHQWGHLAIAGAAAKGRDIEAARKYKRYMEEIGFVDVVERPFKLFGNSWPRTQPEKTIGRFTEVSGKEVIRSVSAKLLGEGLGISENKLQEIVAQSQKDAVNRKIHFYWPGYVVYGRKPVDNRSVPQSE</sequence>
<organism evidence="3 4">
    <name type="scientific">Neoarthrinium moseri</name>
    <dbReference type="NCBI Taxonomy" id="1658444"/>
    <lineage>
        <taxon>Eukaryota</taxon>
        <taxon>Fungi</taxon>
        <taxon>Dikarya</taxon>
        <taxon>Ascomycota</taxon>
        <taxon>Pezizomycotina</taxon>
        <taxon>Sordariomycetes</taxon>
        <taxon>Xylariomycetidae</taxon>
        <taxon>Amphisphaeriales</taxon>
        <taxon>Apiosporaceae</taxon>
        <taxon>Neoarthrinium</taxon>
    </lineage>
</organism>
<feature type="compositionally biased region" description="Polar residues" evidence="2">
    <location>
        <begin position="1"/>
        <end position="10"/>
    </location>
</feature>
<accession>A0A9P9WIW3</accession>
<feature type="region of interest" description="Disordered" evidence="2">
    <location>
        <begin position="1"/>
        <end position="63"/>
    </location>
</feature>
<name>A0A9P9WIW3_9PEZI</name>
<dbReference type="CDD" id="cd02440">
    <property type="entry name" value="AdoMet_MTases"/>
    <property type="match status" value="1"/>
</dbReference>
<evidence type="ECO:0008006" key="5">
    <source>
        <dbReference type="Google" id="ProtNLM"/>
    </source>
</evidence>
<protein>
    <recommendedName>
        <fullName evidence="5">Methyltransferase</fullName>
    </recommendedName>
</protein>
<evidence type="ECO:0000313" key="4">
    <source>
        <dbReference type="Proteomes" id="UP000829685"/>
    </source>
</evidence>
<evidence type="ECO:0000256" key="2">
    <source>
        <dbReference type="SAM" id="MobiDB-lite"/>
    </source>
</evidence>
<dbReference type="EMBL" id="JAFIMR010000021">
    <property type="protein sequence ID" value="KAI1865711.1"/>
    <property type="molecule type" value="Genomic_DNA"/>
</dbReference>
<feature type="region of interest" description="Disordered" evidence="2">
    <location>
        <begin position="76"/>
        <end position="106"/>
    </location>
</feature>
<keyword evidence="4" id="KW-1185">Reference proteome</keyword>
<dbReference type="Pfam" id="PF13489">
    <property type="entry name" value="Methyltransf_23"/>
    <property type="match status" value="1"/>
</dbReference>
<reference evidence="3" key="1">
    <citation type="submission" date="2021-03" db="EMBL/GenBank/DDBJ databases">
        <title>Revisited historic fungal species revealed as producer of novel bioactive compounds through whole genome sequencing and comparative genomics.</title>
        <authorList>
            <person name="Vignolle G.A."/>
            <person name="Hochenegger N."/>
            <person name="Mach R.L."/>
            <person name="Mach-Aigner A.R."/>
            <person name="Javad Rahimi M."/>
            <person name="Salim K.A."/>
            <person name="Chan C.M."/>
            <person name="Lim L.B.L."/>
            <person name="Cai F."/>
            <person name="Druzhinina I.S."/>
            <person name="U'Ren J.M."/>
            <person name="Derntl C."/>
        </authorList>
    </citation>
    <scope>NUCLEOTIDE SEQUENCE</scope>
    <source>
        <strain evidence="3">TUCIM 5799</strain>
    </source>
</reference>
<dbReference type="GO" id="GO:0008168">
    <property type="term" value="F:methyltransferase activity"/>
    <property type="evidence" value="ECO:0007669"/>
    <property type="project" value="TreeGrafter"/>
</dbReference>
<evidence type="ECO:0000256" key="1">
    <source>
        <dbReference type="ARBA" id="ARBA00038158"/>
    </source>
</evidence>
<dbReference type="PANTHER" id="PTHR43591:SF102">
    <property type="entry name" value="S-ADENOSYL-L-METHIONINE-DEPENDENT METHYLTRANSFERASE"/>
    <property type="match status" value="1"/>
</dbReference>
<dbReference type="PANTHER" id="PTHR43591">
    <property type="entry name" value="METHYLTRANSFERASE"/>
    <property type="match status" value="1"/>
</dbReference>
<dbReference type="InterPro" id="IPR029063">
    <property type="entry name" value="SAM-dependent_MTases_sf"/>
</dbReference>
<comment type="similarity">
    <text evidence="1">Belongs to the methyltransferase superfamily. LaeA methyltransferase family.</text>
</comment>
<gene>
    <name evidence="3" type="ORF">JX265_008034</name>
</gene>
<dbReference type="AlphaFoldDB" id="A0A9P9WIW3"/>
<feature type="compositionally biased region" description="Polar residues" evidence="2">
    <location>
        <begin position="37"/>
        <end position="63"/>
    </location>
</feature>
<feature type="compositionally biased region" description="Basic and acidic residues" evidence="2">
    <location>
        <begin position="17"/>
        <end position="26"/>
    </location>
</feature>
<evidence type="ECO:0000313" key="3">
    <source>
        <dbReference type="EMBL" id="KAI1865711.1"/>
    </source>
</evidence>
<proteinExistence type="inferred from homology"/>